<dbReference type="PANTHER" id="PTHR11104">
    <property type="entry name" value="AMINOGLYCOSIDE N3-ACETYLTRANSFERASE"/>
    <property type="match status" value="1"/>
</dbReference>
<comment type="similarity">
    <text evidence="1 5">Belongs to the antibiotic N-acetyltransferase family.</text>
</comment>
<evidence type="ECO:0000256" key="4">
    <source>
        <dbReference type="ARBA" id="ARBA00023315"/>
    </source>
</evidence>
<comment type="catalytic activity">
    <reaction evidence="5">
        <text>a 2-deoxystreptamine antibiotic + acetyl-CoA = an N(3)-acetyl-2-deoxystreptamine antibiotic + CoA + H(+)</text>
        <dbReference type="Rhea" id="RHEA:12665"/>
        <dbReference type="ChEBI" id="CHEBI:15378"/>
        <dbReference type="ChEBI" id="CHEBI:57287"/>
        <dbReference type="ChEBI" id="CHEBI:57288"/>
        <dbReference type="ChEBI" id="CHEBI:57921"/>
        <dbReference type="ChEBI" id="CHEBI:77452"/>
        <dbReference type="EC" id="2.3.1.81"/>
    </reaction>
</comment>
<name>A0A4S5CB31_AERVE</name>
<evidence type="ECO:0000313" key="7">
    <source>
        <dbReference type="Proteomes" id="UP000309618"/>
    </source>
</evidence>
<gene>
    <name evidence="6" type="ORF">E8Q35_15640</name>
</gene>
<dbReference type="EC" id="2.3.1.-" evidence="5"/>
<evidence type="ECO:0000256" key="1">
    <source>
        <dbReference type="ARBA" id="ARBA00006383"/>
    </source>
</evidence>
<evidence type="ECO:0000256" key="2">
    <source>
        <dbReference type="ARBA" id="ARBA00012882"/>
    </source>
</evidence>
<dbReference type="Pfam" id="PF02522">
    <property type="entry name" value="Antibiotic_NAT"/>
    <property type="match status" value="1"/>
</dbReference>
<organism evidence="6 7">
    <name type="scientific">Aeromonas veronii</name>
    <dbReference type="NCBI Taxonomy" id="654"/>
    <lineage>
        <taxon>Bacteria</taxon>
        <taxon>Pseudomonadati</taxon>
        <taxon>Pseudomonadota</taxon>
        <taxon>Gammaproteobacteria</taxon>
        <taxon>Aeromonadales</taxon>
        <taxon>Aeromonadaceae</taxon>
        <taxon>Aeromonas</taxon>
    </lineage>
</organism>
<evidence type="ECO:0000256" key="5">
    <source>
        <dbReference type="RuleBase" id="RU365031"/>
    </source>
</evidence>
<dbReference type="InterPro" id="IPR028345">
    <property type="entry name" value="Antibiotic_NAT-like"/>
</dbReference>
<dbReference type="InterPro" id="IPR003679">
    <property type="entry name" value="Amioglycoside_AcTrfase"/>
</dbReference>
<proteinExistence type="inferred from homology"/>
<dbReference type="GO" id="GO:0046677">
    <property type="term" value="P:response to antibiotic"/>
    <property type="evidence" value="ECO:0007669"/>
    <property type="project" value="UniProtKB-KW"/>
</dbReference>
<evidence type="ECO:0000256" key="3">
    <source>
        <dbReference type="ARBA" id="ARBA00022679"/>
    </source>
</evidence>
<dbReference type="EMBL" id="SSUX01000012">
    <property type="protein sequence ID" value="THJ42977.1"/>
    <property type="molecule type" value="Genomic_DNA"/>
</dbReference>
<sequence>MSNNMFHISSLRQRWLQSGIAPGDAILIHSNIKRTLLEYKKNGSSISPGDIFDSLLDVLGQEGTLLLPLFNFDFTQGMPFDIRTTPSQMGALTEVARKHKDAIRTGHPIYSFAVIGKYQKLFYNVDNESGYAEDSPFGILKHMGGKIASLDLEDQYSMTFYHHIEEVKMVSYRYFKEFSGGYTNIQGETTRKKYKLYVRDIERGVVTNVNPAGELLWSAGLYKGFRPRHGSGLRTINAADMFNYISKLIDDGKARDHLFSIEER</sequence>
<keyword evidence="5" id="KW-0046">Antibiotic resistance</keyword>
<dbReference type="PANTHER" id="PTHR11104:SF0">
    <property type="entry name" value="SPBETA PROPHAGE-DERIVED AMINOGLYCOSIDE N(3')-ACETYLTRANSFERASE-LIKE PROTEIN YOKD"/>
    <property type="match status" value="1"/>
</dbReference>
<accession>A0A4S5CB31</accession>
<evidence type="ECO:0000313" key="6">
    <source>
        <dbReference type="EMBL" id="THJ42977.1"/>
    </source>
</evidence>
<dbReference type="GO" id="GO:0046353">
    <property type="term" value="F:aminoglycoside 3-N-acetyltransferase activity"/>
    <property type="evidence" value="ECO:0007669"/>
    <property type="project" value="UniProtKB-EC"/>
</dbReference>
<comment type="caution">
    <text evidence="6">The sequence shown here is derived from an EMBL/GenBank/DDBJ whole genome shotgun (WGS) entry which is preliminary data.</text>
</comment>
<dbReference type="RefSeq" id="WP_081990726.1">
    <property type="nucleotide sequence ID" value="NZ_CAWQBZ010000049.1"/>
</dbReference>
<dbReference type="Proteomes" id="UP000309618">
    <property type="component" value="Unassembled WGS sequence"/>
</dbReference>
<protein>
    <recommendedName>
        <fullName evidence="2 5">Aminoglycoside N(3)-acetyltransferase</fullName>
        <ecNumber evidence="5">2.3.1.-</ecNumber>
    </recommendedName>
</protein>
<dbReference type="SUPFAM" id="SSF110710">
    <property type="entry name" value="TTHA0583/YokD-like"/>
    <property type="match status" value="1"/>
</dbReference>
<dbReference type="AlphaFoldDB" id="A0A4S5CB31"/>
<reference evidence="6 7" key="1">
    <citation type="submission" date="2019-04" db="EMBL/GenBank/DDBJ databases">
        <title>Comparative genomics of Aeromonas veronii strains pathogenic to fish.</title>
        <authorList>
            <person name="Cascarano M.C."/>
            <person name="Smyrli M."/>
            <person name="Katharios P."/>
        </authorList>
    </citation>
    <scope>NUCLEOTIDE SEQUENCE [LARGE SCALE GENOMIC DNA]</scope>
    <source>
        <strain evidence="6 7">XU1</strain>
    </source>
</reference>
<keyword evidence="3 5" id="KW-0808">Transferase</keyword>
<keyword evidence="4 5" id="KW-0012">Acyltransferase</keyword>